<proteinExistence type="predicted"/>
<evidence type="ECO:0000256" key="1">
    <source>
        <dbReference type="SAM" id="MobiDB-lite"/>
    </source>
</evidence>
<name>A0A0B6Z8D8_9EUPU</name>
<feature type="compositionally biased region" description="Basic and acidic residues" evidence="1">
    <location>
        <begin position="15"/>
        <end position="25"/>
    </location>
</feature>
<organism evidence="2">
    <name type="scientific">Arion vulgaris</name>
    <dbReference type="NCBI Taxonomy" id="1028688"/>
    <lineage>
        <taxon>Eukaryota</taxon>
        <taxon>Metazoa</taxon>
        <taxon>Spiralia</taxon>
        <taxon>Lophotrochozoa</taxon>
        <taxon>Mollusca</taxon>
        <taxon>Gastropoda</taxon>
        <taxon>Heterobranchia</taxon>
        <taxon>Euthyneura</taxon>
        <taxon>Panpulmonata</taxon>
        <taxon>Eupulmonata</taxon>
        <taxon>Stylommatophora</taxon>
        <taxon>Helicina</taxon>
        <taxon>Arionoidea</taxon>
        <taxon>Arionidae</taxon>
        <taxon>Arion</taxon>
    </lineage>
</organism>
<protein>
    <submittedName>
        <fullName evidence="2">Uncharacterized protein</fullName>
    </submittedName>
</protein>
<dbReference type="AlphaFoldDB" id="A0A0B6Z8D8"/>
<evidence type="ECO:0000313" key="2">
    <source>
        <dbReference type="EMBL" id="CEK64216.1"/>
    </source>
</evidence>
<reference evidence="2" key="1">
    <citation type="submission" date="2014-12" db="EMBL/GenBank/DDBJ databases">
        <title>Insight into the proteome of Arion vulgaris.</title>
        <authorList>
            <person name="Aradska J."/>
            <person name="Bulat T."/>
            <person name="Smidak R."/>
            <person name="Sarate P."/>
            <person name="Gangsoo J."/>
            <person name="Sialana F."/>
            <person name="Bilban M."/>
            <person name="Lubec G."/>
        </authorList>
    </citation>
    <scope>NUCLEOTIDE SEQUENCE</scope>
    <source>
        <tissue evidence="2">Skin</tissue>
    </source>
</reference>
<dbReference type="EMBL" id="HACG01017351">
    <property type="protein sequence ID" value="CEK64216.1"/>
    <property type="molecule type" value="Transcribed_RNA"/>
</dbReference>
<accession>A0A0B6Z8D8</accession>
<feature type="compositionally biased region" description="Basic and acidic residues" evidence="1">
    <location>
        <begin position="42"/>
        <end position="52"/>
    </location>
</feature>
<feature type="region of interest" description="Disordered" evidence="1">
    <location>
        <begin position="15"/>
        <end position="70"/>
    </location>
</feature>
<sequence>MLLLVSDLYFSKHSGCEHGEQERGRANAHMDNTQVIPPVEQTKSRGERRGERPNQMCRKTGMPSRGLNPV</sequence>
<gene>
    <name evidence="2" type="primary">ORF50998</name>
</gene>